<dbReference type="InterPro" id="IPR057887">
    <property type="entry name" value="IQUB_helical"/>
</dbReference>
<keyword evidence="1" id="KW-0175">Coiled coil</keyword>
<evidence type="ECO:0000259" key="2">
    <source>
        <dbReference type="Pfam" id="PF25805"/>
    </source>
</evidence>
<feature type="coiled-coil region" evidence="1">
    <location>
        <begin position="255"/>
        <end position="311"/>
    </location>
</feature>
<dbReference type="GO" id="GO:0001669">
    <property type="term" value="C:acrosomal vesicle"/>
    <property type="evidence" value="ECO:0007669"/>
    <property type="project" value="TreeGrafter"/>
</dbReference>
<dbReference type="GO" id="GO:0031514">
    <property type="term" value="C:motile cilium"/>
    <property type="evidence" value="ECO:0007669"/>
    <property type="project" value="TreeGrafter"/>
</dbReference>
<sequence length="514" mass="60957">MENSEIKTQSYLVGWKHKLTGTIYRNTCTQTGKHDGKNDKRTQTNFTVDKFTNVECDVEVQTNFFPNVRDRFIQSFRNSKEPRFKDYSNEKILESIVKIQRFYRAHRGRQTTISSSGVSACAKNTNRRQIQSVPRFYRSRDFVILNRTSPSTRADFELLYNLLDRWRIYETKSASEQLFVSSRIALCSLILSKEVELLRAIDSRKTTIKLKKREQSYRKFLDELCKPVVWKTSHGESIPVITPFVQHARCFRGTFEELSKENMTVKERIEMLSKLRKDIEPHTCKESDELVRLLNQEIDLLTRNVEESKLNWLRSGLKMAFLRLARESLRNEREDSRLISWFRTSCKTICRSCGRLLPLEKFPREKWSRSSSCNYCLYVRVRTGPRLVYEPYQRLLRDVRRREARIYCYTSLAFVIDAKVVYHLVNDIWHGKSAISENDNLEELRLVRFRNDEEWSPWNCLLLTVTEASLHRKVVDLDKFYGPMILQKFCTKNLQAKLRFEFVAKFKSLRGNKQ</sequence>
<dbReference type="PANTHER" id="PTHR21074:SF0">
    <property type="entry name" value="IQ AND UBIQUITIN-LIKE DOMAIN-CONTAINING PROTEIN"/>
    <property type="match status" value="1"/>
</dbReference>
<dbReference type="GO" id="GO:0060271">
    <property type="term" value="P:cilium assembly"/>
    <property type="evidence" value="ECO:0007669"/>
    <property type="project" value="TreeGrafter"/>
</dbReference>
<accession>A0A6J3KVB0</accession>
<keyword evidence="3" id="KW-1185">Reference proteome</keyword>
<dbReference type="KEGG" id="bvk:117237264"/>
<dbReference type="PANTHER" id="PTHR21074">
    <property type="entry name" value="IQ AND UBIQUITIN-LIKE DOMAIN-CONTAINING PROTEIN"/>
    <property type="match status" value="1"/>
</dbReference>
<proteinExistence type="predicted"/>
<dbReference type="Pfam" id="PF25805">
    <property type="entry name" value="IQUB"/>
    <property type="match status" value="1"/>
</dbReference>
<evidence type="ECO:0000313" key="3">
    <source>
        <dbReference type="Proteomes" id="UP000504631"/>
    </source>
</evidence>
<dbReference type="Proteomes" id="UP000504631">
    <property type="component" value="Unplaced"/>
</dbReference>
<dbReference type="GeneID" id="117237264"/>
<protein>
    <submittedName>
        <fullName evidence="4">IQ and ubiquitin-like domain-containing protein</fullName>
    </submittedName>
</protein>
<dbReference type="RefSeq" id="XP_033356922.1">
    <property type="nucleotide sequence ID" value="XM_033501031.1"/>
</dbReference>
<evidence type="ECO:0000313" key="4">
    <source>
        <dbReference type="RefSeq" id="XP_033356922.1"/>
    </source>
</evidence>
<dbReference type="InterPro" id="IPR037695">
    <property type="entry name" value="IQUB"/>
</dbReference>
<feature type="domain" description="IQ motif and ubiquitin-like" evidence="2">
    <location>
        <begin position="211"/>
        <end position="332"/>
    </location>
</feature>
<evidence type="ECO:0000256" key="1">
    <source>
        <dbReference type="SAM" id="Coils"/>
    </source>
</evidence>
<organism evidence="3 4">
    <name type="scientific">Bombus vosnesenskii</name>
    <dbReference type="NCBI Taxonomy" id="207650"/>
    <lineage>
        <taxon>Eukaryota</taxon>
        <taxon>Metazoa</taxon>
        <taxon>Ecdysozoa</taxon>
        <taxon>Arthropoda</taxon>
        <taxon>Hexapoda</taxon>
        <taxon>Insecta</taxon>
        <taxon>Pterygota</taxon>
        <taxon>Neoptera</taxon>
        <taxon>Endopterygota</taxon>
        <taxon>Hymenoptera</taxon>
        <taxon>Apocrita</taxon>
        <taxon>Aculeata</taxon>
        <taxon>Apoidea</taxon>
        <taxon>Anthophila</taxon>
        <taxon>Apidae</taxon>
        <taxon>Bombus</taxon>
        <taxon>Pyrobombus</taxon>
    </lineage>
</organism>
<dbReference type="GO" id="GO:0030317">
    <property type="term" value="P:flagellated sperm motility"/>
    <property type="evidence" value="ECO:0007669"/>
    <property type="project" value="TreeGrafter"/>
</dbReference>
<name>A0A6J3KVB0_9HYME</name>
<gene>
    <name evidence="4" type="primary">LOC117237264</name>
</gene>
<reference evidence="4" key="1">
    <citation type="submission" date="2025-08" db="UniProtKB">
        <authorList>
            <consortium name="RefSeq"/>
        </authorList>
    </citation>
    <scope>IDENTIFICATION</scope>
    <source>
        <tissue evidence="4">Muscle</tissue>
    </source>
</reference>
<dbReference type="AlphaFoldDB" id="A0A6J3KVB0"/>